<feature type="domain" description="Calcineurin-like phosphoesterase" evidence="1">
    <location>
        <begin position="1"/>
        <end position="104"/>
    </location>
</feature>
<evidence type="ECO:0000259" key="1">
    <source>
        <dbReference type="Pfam" id="PF12850"/>
    </source>
</evidence>
<dbReference type="InterPro" id="IPR029052">
    <property type="entry name" value="Metallo-depent_PP-like"/>
</dbReference>
<sequence>MKIGVISDTHLRDLDSQLIDIYHEYFSDVDMIIHAGDLVSTEIVDFLSQKPLHVVQGNMDGLDIKERFPKKRIVEVGGFRLGLIHGWGSPFGIEGRIKSEFNDVNVII</sequence>
<dbReference type="SUPFAM" id="SSF56300">
    <property type="entry name" value="Metallo-dependent phosphatases"/>
    <property type="match status" value="1"/>
</dbReference>
<dbReference type="EMBL" id="BARV01034669">
    <property type="protein sequence ID" value="GAI49369.1"/>
    <property type="molecule type" value="Genomic_DNA"/>
</dbReference>
<dbReference type="Pfam" id="PF12850">
    <property type="entry name" value="Metallophos_2"/>
    <property type="match status" value="1"/>
</dbReference>
<proteinExistence type="predicted"/>
<gene>
    <name evidence="2" type="ORF">S06H3_54235</name>
</gene>
<evidence type="ECO:0000313" key="2">
    <source>
        <dbReference type="EMBL" id="GAI49369.1"/>
    </source>
</evidence>
<name>X1R1E2_9ZZZZ</name>
<dbReference type="InterPro" id="IPR000979">
    <property type="entry name" value="Phosphodiesterase_MJ0936/Vps29"/>
</dbReference>
<dbReference type="AlphaFoldDB" id="X1R1E2"/>
<organism evidence="2">
    <name type="scientific">marine sediment metagenome</name>
    <dbReference type="NCBI Taxonomy" id="412755"/>
    <lineage>
        <taxon>unclassified sequences</taxon>
        <taxon>metagenomes</taxon>
        <taxon>ecological metagenomes</taxon>
    </lineage>
</organism>
<dbReference type="PANTHER" id="PTHR11124">
    <property type="entry name" value="VACUOLAR SORTING PROTEIN VPS29"/>
    <property type="match status" value="1"/>
</dbReference>
<dbReference type="NCBIfam" id="TIGR00040">
    <property type="entry name" value="yfcE"/>
    <property type="match status" value="1"/>
</dbReference>
<reference evidence="2" key="1">
    <citation type="journal article" date="2014" name="Front. Microbiol.">
        <title>High frequency of phylogenetically diverse reductive dehalogenase-homologous genes in deep subseafloor sedimentary metagenomes.</title>
        <authorList>
            <person name="Kawai M."/>
            <person name="Futagami T."/>
            <person name="Toyoda A."/>
            <person name="Takaki Y."/>
            <person name="Nishi S."/>
            <person name="Hori S."/>
            <person name="Arai W."/>
            <person name="Tsubouchi T."/>
            <person name="Morono Y."/>
            <person name="Uchiyama I."/>
            <person name="Ito T."/>
            <person name="Fujiyama A."/>
            <person name="Inagaki F."/>
            <person name="Takami H."/>
        </authorList>
    </citation>
    <scope>NUCLEOTIDE SEQUENCE</scope>
    <source>
        <strain evidence="2">Expedition CK06-06</strain>
    </source>
</reference>
<protein>
    <recommendedName>
        <fullName evidence="1">Calcineurin-like phosphoesterase domain-containing protein</fullName>
    </recommendedName>
</protein>
<accession>X1R1E2</accession>
<comment type="caution">
    <text evidence="2">The sequence shown here is derived from an EMBL/GenBank/DDBJ whole genome shotgun (WGS) entry which is preliminary data.</text>
</comment>
<feature type="non-terminal residue" evidence="2">
    <location>
        <position position="108"/>
    </location>
</feature>
<dbReference type="InterPro" id="IPR024654">
    <property type="entry name" value="Calcineurin-like_PHP_lpxH"/>
</dbReference>
<dbReference type="Gene3D" id="3.60.21.10">
    <property type="match status" value="1"/>
</dbReference>